<feature type="domain" description="Phage FDXHR zinc binding" evidence="1">
    <location>
        <begin position="14"/>
        <end position="56"/>
    </location>
</feature>
<dbReference type="EMBL" id="PHUJ01000003">
    <property type="protein sequence ID" value="PKB30994.1"/>
    <property type="molecule type" value="Genomic_DNA"/>
</dbReference>
<dbReference type="InterPro" id="IPR058158">
    <property type="entry name" value="Phage_zn-bd_3"/>
</dbReference>
<reference evidence="2 3" key="1">
    <citation type="submission" date="2017-11" db="EMBL/GenBank/DDBJ databases">
        <title>Sequencing the genomes of 1000 actinobacteria strains.</title>
        <authorList>
            <person name="Klenk H.-P."/>
        </authorList>
    </citation>
    <scope>NUCLEOTIDE SEQUENCE [LARGE SCALE GENOMIC DNA]</scope>
    <source>
        <strain evidence="2 3">DSM 44104</strain>
    </source>
</reference>
<dbReference type="AlphaFoldDB" id="A0AA44UPX7"/>
<name>A0AA44UPX7_PSEA5</name>
<dbReference type="Pfam" id="PF24071">
    <property type="entry name" value="Phage_zn_bind_3"/>
    <property type="match status" value="1"/>
</dbReference>
<accession>A0AA44UPX7</accession>
<evidence type="ECO:0000313" key="2">
    <source>
        <dbReference type="EMBL" id="PKB30994.1"/>
    </source>
</evidence>
<protein>
    <recommendedName>
        <fullName evidence="1">Phage FDXHR zinc binding domain-containing protein</fullName>
    </recommendedName>
</protein>
<gene>
    <name evidence="2" type="ORF">ATL51_2673</name>
</gene>
<dbReference type="Proteomes" id="UP000232453">
    <property type="component" value="Unassembled WGS sequence"/>
</dbReference>
<proteinExistence type="predicted"/>
<sequence length="79" mass="8728">MPRSLPAVRIMRMSCCGTEWVGPDRAHCCRRFGGCGAVFDDAQLWDTHRPRGVCVTDPRELGLVATRNGIWQRALDAAG</sequence>
<comment type="caution">
    <text evidence="2">The sequence shown here is derived from an EMBL/GenBank/DDBJ whole genome shotgun (WGS) entry which is preliminary data.</text>
</comment>
<evidence type="ECO:0000259" key="1">
    <source>
        <dbReference type="Pfam" id="PF24071"/>
    </source>
</evidence>
<organism evidence="2 3">
    <name type="scientific">Pseudonocardia alni</name>
    <name type="common">Amycolata alni</name>
    <dbReference type="NCBI Taxonomy" id="33907"/>
    <lineage>
        <taxon>Bacteria</taxon>
        <taxon>Bacillati</taxon>
        <taxon>Actinomycetota</taxon>
        <taxon>Actinomycetes</taxon>
        <taxon>Pseudonocardiales</taxon>
        <taxon>Pseudonocardiaceae</taxon>
        <taxon>Pseudonocardia</taxon>
    </lineage>
</organism>
<evidence type="ECO:0000313" key="3">
    <source>
        <dbReference type="Proteomes" id="UP000232453"/>
    </source>
</evidence>